<evidence type="ECO:0000313" key="3">
    <source>
        <dbReference type="Proteomes" id="UP000823775"/>
    </source>
</evidence>
<dbReference type="PANTHER" id="PTHR47319:SF10">
    <property type="entry name" value="CALCIUM-BINDING PROTEIN PBP1-LIKE"/>
    <property type="match status" value="1"/>
</dbReference>
<feature type="compositionally biased region" description="Polar residues" evidence="1">
    <location>
        <begin position="49"/>
        <end position="58"/>
    </location>
</feature>
<name>A0ABS8UPJ6_DATST</name>
<evidence type="ECO:0000256" key="1">
    <source>
        <dbReference type="SAM" id="MobiDB-lite"/>
    </source>
</evidence>
<protein>
    <submittedName>
        <fullName evidence="2">Centrin, EF-hand protein</fullName>
    </submittedName>
</protein>
<evidence type="ECO:0000313" key="2">
    <source>
        <dbReference type="EMBL" id="MCD9559970.1"/>
    </source>
</evidence>
<feature type="compositionally biased region" description="Basic and acidic residues" evidence="1">
    <location>
        <begin position="84"/>
        <end position="98"/>
    </location>
</feature>
<comment type="caution">
    <text evidence="2">The sequence shown here is derived from an EMBL/GenBank/DDBJ whole genome shotgun (WGS) entry which is preliminary data.</text>
</comment>
<dbReference type="PANTHER" id="PTHR47319">
    <property type="entry name" value="CALCIUM-BINDING PROTEIN KIC"/>
    <property type="match status" value="1"/>
</dbReference>
<keyword evidence="3" id="KW-1185">Reference proteome</keyword>
<accession>A0ABS8UPJ6</accession>
<dbReference type="EMBL" id="JACEIK010002246">
    <property type="protein sequence ID" value="MCD9559970.1"/>
    <property type="molecule type" value="Genomic_DNA"/>
</dbReference>
<reference evidence="2 3" key="1">
    <citation type="journal article" date="2021" name="BMC Genomics">
        <title>Datura genome reveals duplications of psychoactive alkaloid biosynthetic genes and high mutation rate following tissue culture.</title>
        <authorList>
            <person name="Rajewski A."/>
            <person name="Carter-House D."/>
            <person name="Stajich J."/>
            <person name="Litt A."/>
        </authorList>
    </citation>
    <scope>NUCLEOTIDE SEQUENCE [LARGE SCALE GENOMIC DNA]</scope>
    <source>
        <strain evidence="2">AR-01</strain>
    </source>
</reference>
<sequence length="256" mass="28081">MPLPGVVTVDGVKGEFNDPDYNLSDEGDDFQDVIDDQQVRKVRGRPKNASVNVSSSSGILVPLQNADVESNYASSDELPDVDVQSDKEEDKGQENNIYEKYDEGQHKNVPRYGIYTEPSFISGIGGGVSSALHDNPLVARDFVNEEVPCSSEGPDAELVFQDQVVDVHVLDPDALQPSATADEDSNALQPAVIAVYPVISEDMLMDGEKGVITIDSLKKNSVLMGLQDFSEEELKNMIREAIQMVMELLIRVNFVF</sequence>
<gene>
    <name evidence="2" type="primary">CETN2_1</name>
    <name evidence="2" type="ORF">HAX54_018351</name>
</gene>
<feature type="region of interest" description="Disordered" evidence="1">
    <location>
        <begin position="41"/>
        <end position="60"/>
    </location>
</feature>
<organism evidence="2 3">
    <name type="scientific">Datura stramonium</name>
    <name type="common">Jimsonweed</name>
    <name type="synonym">Common thornapple</name>
    <dbReference type="NCBI Taxonomy" id="4076"/>
    <lineage>
        <taxon>Eukaryota</taxon>
        <taxon>Viridiplantae</taxon>
        <taxon>Streptophyta</taxon>
        <taxon>Embryophyta</taxon>
        <taxon>Tracheophyta</taxon>
        <taxon>Spermatophyta</taxon>
        <taxon>Magnoliopsida</taxon>
        <taxon>eudicotyledons</taxon>
        <taxon>Gunneridae</taxon>
        <taxon>Pentapetalae</taxon>
        <taxon>asterids</taxon>
        <taxon>lamiids</taxon>
        <taxon>Solanales</taxon>
        <taxon>Solanaceae</taxon>
        <taxon>Solanoideae</taxon>
        <taxon>Datureae</taxon>
        <taxon>Datura</taxon>
    </lineage>
</organism>
<feature type="region of interest" description="Disordered" evidence="1">
    <location>
        <begin position="68"/>
        <end position="98"/>
    </location>
</feature>
<dbReference type="Proteomes" id="UP000823775">
    <property type="component" value="Unassembled WGS sequence"/>
</dbReference>
<proteinExistence type="predicted"/>
<dbReference type="InterPro" id="IPR044205">
    <property type="entry name" value="KIC/PBP1/KRP1"/>
</dbReference>